<dbReference type="EMBL" id="JAXUIC010000001">
    <property type="protein sequence ID" value="KAK4608432.1"/>
    <property type="molecule type" value="Genomic_DNA"/>
</dbReference>
<gene>
    <name evidence="7" type="ORF">RGQ29_002010</name>
</gene>
<keyword evidence="2" id="KW-0238">DNA-binding</keyword>
<comment type="caution">
    <text evidence="7">The sequence shown here is derived from an EMBL/GenBank/DDBJ whole genome shotgun (WGS) entry which is preliminary data.</text>
</comment>
<dbReference type="SUPFAM" id="SSF101941">
    <property type="entry name" value="NAC domain"/>
    <property type="match status" value="1"/>
</dbReference>
<evidence type="ECO:0000256" key="2">
    <source>
        <dbReference type="ARBA" id="ARBA00023125"/>
    </source>
</evidence>
<feature type="region of interest" description="Disordered" evidence="5">
    <location>
        <begin position="58"/>
        <end position="94"/>
    </location>
</feature>
<evidence type="ECO:0000259" key="6">
    <source>
        <dbReference type="PROSITE" id="PS51005"/>
    </source>
</evidence>
<feature type="region of interest" description="Disordered" evidence="5">
    <location>
        <begin position="1"/>
        <end position="35"/>
    </location>
</feature>
<proteinExistence type="predicted"/>
<dbReference type="InterPro" id="IPR003441">
    <property type="entry name" value="NAC-dom"/>
</dbReference>
<feature type="region of interest" description="Disordered" evidence="5">
    <location>
        <begin position="663"/>
        <end position="707"/>
    </location>
</feature>
<evidence type="ECO:0000256" key="1">
    <source>
        <dbReference type="ARBA" id="ARBA00023015"/>
    </source>
</evidence>
<evidence type="ECO:0000256" key="4">
    <source>
        <dbReference type="ARBA" id="ARBA00023242"/>
    </source>
</evidence>
<dbReference type="Gene3D" id="2.170.150.80">
    <property type="entry name" value="NAC domain"/>
    <property type="match status" value="1"/>
</dbReference>
<feature type="region of interest" description="Disordered" evidence="5">
    <location>
        <begin position="283"/>
        <end position="314"/>
    </location>
</feature>
<protein>
    <recommendedName>
        <fullName evidence="6">NAC domain-containing protein</fullName>
    </recommendedName>
</protein>
<organism evidence="7 8">
    <name type="scientific">Quercus rubra</name>
    <name type="common">Northern red oak</name>
    <name type="synonym">Quercus borealis</name>
    <dbReference type="NCBI Taxonomy" id="3512"/>
    <lineage>
        <taxon>Eukaryota</taxon>
        <taxon>Viridiplantae</taxon>
        <taxon>Streptophyta</taxon>
        <taxon>Embryophyta</taxon>
        <taxon>Tracheophyta</taxon>
        <taxon>Spermatophyta</taxon>
        <taxon>Magnoliopsida</taxon>
        <taxon>eudicotyledons</taxon>
        <taxon>Gunneridae</taxon>
        <taxon>Pentapetalae</taxon>
        <taxon>rosids</taxon>
        <taxon>fabids</taxon>
        <taxon>Fagales</taxon>
        <taxon>Fagaceae</taxon>
        <taxon>Quercus</taxon>
    </lineage>
</organism>
<reference evidence="7 8" key="1">
    <citation type="journal article" date="2023" name="G3 (Bethesda)">
        <title>A haplotype-resolved chromosome-scale genome for Quercus rubra L. provides insights into the genetics of adaptive traits for red oak species.</title>
        <authorList>
            <person name="Kapoor B."/>
            <person name="Jenkins J."/>
            <person name="Schmutz J."/>
            <person name="Zhebentyayeva T."/>
            <person name="Kuelheim C."/>
            <person name="Coggeshall M."/>
            <person name="Heim C."/>
            <person name="Lasky J.R."/>
            <person name="Leites L."/>
            <person name="Islam-Faridi N."/>
            <person name="Romero-Severson J."/>
            <person name="DeLeo V.L."/>
            <person name="Lucas S.M."/>
            <person name="Lazic D."/>
            <person name="Gailing O."/>
            <person name="Carlson J."/>
            <person name="Staton M."/>
        </authorList>
    </citation>
    <scope>NUCLEOTIDE SEQUENCE [LARGE SCALE GENOMIC DNA]</scope>
    <source>
        <strain evidence="7">Pseudo-F2</strain>
    </source>
</reference>
<evidence type="ECO:0000313" key="7">
    <source>
        <dbReference type="EMBL" id="KAK4608432.1"/>
    </source>
</evidence>
<dbReference type="GO" id="GO:0003677">
    <property type="term" value="F:DNA binding"/>
    <property type="evidence" value="ECO:0007669"/>
    <property type="project" value="UniProtKB-KW"/>
</dbReference>
<keyword evidence="8" id="KW-1185">Reference proteome</keyword>
<evidence type="ECO:0000256" key="3">
    <source>
        <dbReference type="ARBA" id="ARBA00023163"/>
    </source>
</evidence>
<feature type="domain" description="NAC" evidence="6">
    <location>
        <begin position="126"/>
        <end position="280"/>
    </location>
</feature>
<dbReference type="PANTHER" id="PTHR31719:SF179">
    <property type="entry name" value="OS08G0148400 PROTEIN"/>
    <property type="match status" value="1"/>
</dbReference>
<evidence type="ECO:0000256" key="5">
    <source>
        <dbReference type="SAM" id="MobiDB-lite"/>
    </source>
</evidence>
<keyword evidence="3" id="KW-0804">Transcription</keyword>
<dbReference type="PANTHER" id="PTHR31719">
    <property type="entry name" value="NAC TRANSCRIPTION FACTOR 56"/>
    <property type="match status" value="1"/>
</dbReference>
<sequence>MESNHDHQQNKPIMMANHNQQNNKPSLKAPGITNQGMISNINPATQLLQALNVPRSNTISTYSSPPSVVIDPPEPDLDDEEEQEEEPNQQSKEVDELGLERILKKLLLDFDEEPEKKYHNFDNVDPPPGYKFSPSDFDLIISYLVKKCLNIPLPWNSMVDVELYNHSPEWLAEKYKKYDEQEELYFFTPRYRKYPNGKRPDRAAGDGYWKATGADKEIESSKGITVGYKKTLVFYRGKAPSGDKTNWIMYEYKIKHPPLTRSSENDMRLDKWVLCKIYEKNGSRSSSKANTRKACSKSSRANDRDEPMTNVDPTPMKRHINQSFHQNAHVHALANQIQAMASNNGTLHPAHMGASRFPFDRSRAILVGNYGTPPAHKASMLPDQSQAMTRRFSNQSQVMAINHGIASLSPMANMFPSQSQVMTSNRGTPPPAHSNHGTPPPAHMASRFPNKPRAMTSNHGTPPPAHMASRFPNQPPAMTSNHGTPPPAHMVSRFPNQPRAMTSNHGTPPPAHMASRFPNQPPAMTSNHGTPPPAHMVSRFPNQPPAMTSNHGTPPPAHMASRFSNQPRAMAFNHGASNFHNNFQPMAGNHETPQAFEPFYSRNPPMHSSQSSAIFVKSENSIQKGDELSSYMRHSNFSTKERSDQDSDVISICPSNDTNGYLQSIPNALSGHQKDDTSNPRGYNNYQMDDEIPNKHQMPSDYHNPCK</sequence>
<accession>A0AAN7GD36</accession>
<dbReference type="InterPro" id="IPR036093">
    <property type="entry name" value="NAC_dom_sf"/>
</dbReference>
<feature type="compositionally biased region" description="Acidic residues" evidence="5">
    <location>
        <begin position="73"/>
        <end position="87"/>
    </location>
</feature>
<evidence type="ECO:0000313" key="8">
    <source>
        <dbReference type="Proteomes" id="UP001324115"/>
    </source>
</evidence>
<dbReference type="Pfam" id="PF02365">
    <property type="entry name" value="NAM"/>
    <property type="match status" value="1"/>
</dbReference>
<name>A0AAN7GD36_QUERU</name>
<keyword evidence="4" id="KW-0539">Nucleus</keyword>
<dbReference type="AlphaFoldDB" id="A0AAN7GD36"/>
<feature type="region of interest" description="Disordered" evidence="5">
    <location>
        <begin position="418"/>
        <end position="533"/>
    </location>
</feature>
<dbReference type="GO" id="GO:0006355">
    <property type="term" value="P:regulation of DNA-templated transcription"/>
    <property type="evidence" value="ECO:0007669"/>
    <property type="project" value="InterPro"/>
</dbReference>
<dbReference type="PROSITE" id="PS51005">
    <property type="entry name" value="NAC"/>
    <property type="match status" value="1"/>
</dbReference>
<feature type="compositionally biased region" description="Pro residues" evidence="5">
    <location>
        <begin position="428"/>
        <end position="442"/>
    </location>
</feature>
<feature type="compositionally biased region" description="Polar residues" evidence="5">
    <location>
        <begin position="418"/>
        <end position="427"/>
    </location>
</feature>
<keyword evidence="1" id="KW-0805">Transcription regulation</keyword>
<dbReference type="Proteomes" id="UP001324115">
    <property type="component" value="Unassembled WGS sequence"/>
</dbReference>